<comment type="caution">
    <text evidence="3">The sequence shown here is derived from an EMBL/GenBank/DDBJ whole genome shotgun (WGS) entry which is preliminary data.</text>
</comment>
<organism evidence="3 4">
    <name type="scientific">Halopiger aswanensis</name>
    <dbReference type="NCBI Taxonomy" id="148449"/>
    <lineage>
        <taxon>Archaea</taxon>
        <taxon>Methanobacteriati</taxon>
        <taxon>Methanobacteriota</taxon>
        <taxon>Stenosarchaea group</taxon>
        <taxon>Halobacteria</taxon>
        <taxon>Halobacteriales</taxon>
        <taxon>Natrialbaceae</taxon>
        <taxon>Halopiger</taxon>
    </lineage>
</organism>
<gene>
    <name evidence="3" type="ORF">ATJ93_2845</name>
</gene>
<dbReference type="EMBL" id="RAPO01000002">
    <property type="protein sequence ID" value="RKD95982.1"/>
    <property type="molecule type" value="Genomic_DNA"/>
</dbReference>
<dbReference type="OrthoDB" id="157634at2157"/>
<accession>A0A419WKN6</accession>
<evidence type="ECO:0000313" key="4">
    <source>
        <dbReference type="Proteomes" id="UP000283805"/>
    </source>
</evidence>
<evidence type="ECO:0000313" key="3">
    <source>
        <dbReference type="EMBL" id="RKD95982.1"/>
    </source>
</evidence>
<dbReference type="InterPro" id="IPR055995">
    <property type="entry name" value="DUF7573"/>
</dbReference>
<feature type="compositionally biased region" description="Basic and acidic residues" evidence="1">
    <location>
        <begin position="28"/>
        <end position="55"/>
    </location>
</feature>
<protein>
    <recommendedName>
        <fullName evidence="2">DUF7573 domain-containing protein</fullName>
    </recommendedName>
</protein>
<dbReference type="Pfam" id="PF24458">
    <property type="entry name" value="DUF7573"/>
    <property type="match status" value="1"/>
</dbReference>
<dbReference type="RefSeq" id="WP_120245191.1">
    <property type="nucleotide sequence ID" value="NZ_RAPO01000002.1"/>
</dbReference>
<evidence type="ECO:0000256" key="1">
    <source>
        <dbReference type="SAM" id="MobiDB-lite"/>
    </source>
</evidence>
<keyword evidence="4" id="KW-1185">Reference proteome</keyword>
<feature type="region of interest" description="Disordered" evidence="1">
    <location>
        <begin position="1"/>
        <end position="64"/>
    </location>
</feature>
<dbReference type="Proteomes" id="UP000283805">
    <property type="component" value="Unassembled WGS sequence"/>
</dbReference>
<name>A0A419WKN6_9EURY</name>
<reference evidence="3 4" key="1">
    <citation type="submission" date="2018-09" db="EMBL/GenBank/DDBJ databases">
        <title>Genomic Encyclopedia of Archaeal and Bacterial Type Strains, Phase II (KMG-II): from individual species to whole genera.</title>
        <authorList>
            <person name="Goeker M."/>
        </authorList>
    </citation>
    <scope>NUCLEOTIDE SEQUENCE [LARGE SCALE GENOMIC DNA]</scope>
    <source>
        <strain evidence="3 4">DSM 13151</strain>
    </source>
</reference>
<sequence length="96" mass="10815">MTDDATLSDFAVDASDERDDSSAAENVADERDTAPEERDDTDGTDRTDKPERTRADPNPSLSTYAWGEYVCPRCDAESDRVWRDGDDFVCPDCKEW</sequence>
<proteinExistence type="predicted"/>
<feature type="domain" description="DUF7573" evidence="2">
    <location>
        <begin position="61"/>
        <end position="96"/>
    </location>
</feature>
<evidence type="ECO:0000259" key="2">
    <source>
        <dbReference type="Pfam" id="PF24458"/>
    </source>
</evidence>
<dbReference type="AlphaFoldDB" id="A0A419WKN6"/>